<keyword evidence="3" id="KW-1185">Reference proteome</keyword>
<reference evidence="2" key="1">
    <citation type="submission" date="2022-07" db="EMBL/GenBank/DDBJ databases">
        <title>The genome of Lyophyllum shimeji provides insight into the initial evolution of ectomycorrhizal fungal genome.</title>
        <authorList>
            <person name="Kobayashi Y."/>
            <person name="Shibata T."/>
            <person name="Hirakawa H."/>
            <person name="Shigenobu S."/>
            <person name="Nishiyama T."/>
            <person name="Yamada A."/>
            <person name="Hasebe M."/>
            <person name="Kawaguchi M."/>
        </authorList>
    </citation>
    <scope>NUCLEOTIDE SEQUENCE</scope>
    <source>
        <strain evidence="2">AT787</strain>
    </source>
</reference>
<feature type="region of interest" description="Disordered" evidence="1">
    <location>
        <begin position="192"/>
        <end position="235"/>
    </location>
</feature>
<organism evidence="2 3">
    <name type="scientific">Lyophyllum shimeji</name>
    <name type="common">Hon-shimeji</name>
    <name type="synonym">Tricholoma shimeji</name>
    <dbReference type="NCBI Taxonomy" id="47721"/>
    <lineage>
        <taxon>Eukaryota</taxon>
        <taxon>Fungi</taxon>
        <taxon>Dikarya</taxon>
        <taxon>Basidiomycota</taxon>
        <taxon>Agaricomycotina</taxon>
        <taxon>Agaricomycetes</taxon>
        <taxon>Agaricomycetidae</taxon>
        <taxon>Agaricales</taxon>
        <taxon>Tricholomatineae</taxon>
        <taxon>Lyophyllaceae</taxon>
        <taxon>Lyophyllum</taxon>
    </lineage>
</organism>
<evidence type="ECO:0000313" key="2">
    <source>
        <dbReference type="EMBL" id="GLB33933.1"/>
    </source>
</evidence>
<protein>
    <submittedName>
        <fullName evidence="2">Uncharacterized protein</fullName>
    </submittedName>
</protein>
<dbReference type="OrthoDB" id="3044976at2759"/>
<feature type="region of interest" description="Disordered" evidence="1">
    <location>
        <begin position="1"/>
        <end position="142"/>
    </location>
</feature>
<feature type="compositionally biased region" description="Basic and acidic residues" evidence="1">
    <location>
        <begin position="62"/>
        <end position="82"/>
    </location>
</feature>
<feature type="compositionally biased region" description="Pro residues" evidence="1">
    <location>
        <begin position="93"/>
        <end position="106"/>
    </location>
</feature>
<evidence type="ECO:0000256" key="1">
    <source>
        <dbReference type="SAM" id="MobiDB-lite"/>
    </source>
</evidence>
<accession>A0A9P3PEF1</accession>
<dbReference type="EMBL" id="BRPK01000001">
    <property type="protein sequence ID" value="GLB33933.1"/>
    <property type="molecule type" value="Genomic_DNA"/>
</dbReference>
<gene>
    <name evidence="2" type="ORF">LshimejAT787_0108170</name>
</gene>
<feature type="compositionally biased region" description="Polar residues" evidence="1">
    <location>
        <begin position="31"/>
        <end position="42"/>
    </location>
</feature>
<feature type="compositionally biased region" description="Pro residues" evidence="1">
    <location>
        <begin position="129"/>
        <end position="142"/>
    </location>
</feature>
<dbReference type="Proteomes" id="UP001063166">
    <property type="component" value="Unassembled WGS sequence"/>
</dbReference>
<dbReference type="AlphaFoldDB" id="A0A9P3PEF1"/>
<name>A0A9P3PEF1_LYOSH</name>
<sequence length="235" mass="25752">MSIFIRPASPPPRQPSPELAYAPLPLRARQRTMSSQYSLSTPATPPGLGVRHQHKPMLSVRSYDHLHEKASRSGTHHQEFRSRNTRVRSHPTASPPTTPRSLPLPSPSRSQFSDIPLPRRTLSNAIPYRSPPPSPTIEAPPPPVPPIPAFVLSPPAQVKPVDYSHPAGTMPIHLPDLDTLPSLSESTRILRKQAPAPSPGKHPCSPEPHRSVGMTCLKFFSTRNSKRRAGQASEA</sequence>
<evidence type="ECO:0000313" key="3">
    <source>
        <dbReference type="Proteomes" id="UP001063166"/>
    </source>
</evidence>
<proteinExistence type="predicted"/>
<comment type="caution">
    <text evidence="2">The sequence shown here is derived from an EMBL/GenBank/DDBJ whole genome shotgun (WGS) entry which is preliminary data.</text>
</comment>